<dbReference type="GO" id="GO:0006284">
    <property type="term" value="P:base-excision repair"/>
    <property type="evidence" value="ECO:0007669"/>
    <property type="project" value="TreeGrafter"/>
</dbReference>
<dbReference type="SUPFAM" id="SSF56219">
    <property type="entry name" value="DNase I-like"/>
    <property type="match status" value="1"/>
</dbReference>
<dbReference type="InterPro" id="IPR036691">
    <property type="entry name" value="Endo/exonu/phosph_ase_sf"/>
</dbReference>
<dbReference type="InterPro" id="IPR004808">
    <property type="entry name" value="AP_endonuc_1"/>
</dbReference>
<feature type="region of interest" description="Disordered" evidence="13">
    <location>
        <begin position="271"/>
        <end position="296"/>
    </location>
</feature>
<evidence type="ECO:0000256" key="6">
    <source>
        <dbReference type="ARBA" id="ARBA00022833"/>
    </source>
</evidence>
<name>C1N5G1_MICPC</name>
<dbReference type="InterPro" id="IPR010666">
    <property type="entry name" value="Znf_GRF"/>
</dbReference>
<evidence type="ECO:0000256" key="2">
    <source>
        <dbReference type="ARBA" id="ARBA00013541"/>
    </source>
</evidence>
<evidence type="ECO:0000256" key="13">
    <source>
        <dbReference type="SAM" id="MobiDB-lite"/>
    </source>
</evidence>
<dbReference type="GO" id="GO:0003906">
    <property type="term" value="F:DNA-(apurinic or apyrimidinic site) endonuclease activity"/>
    <property type="evidence" value="ECO:0007669"/>
    <property type="project" value="TreeGrafter"/>
</dbReference>
<dbReference type="AlphaFoldDB" id="C1N5G1"/>
<feature type="active site" description="Proton acceptor" evidence="9">
    <location>
        <position position="353"/>
    </location>
</feature>
<dbReference type="PANTHER" id="PTHR22748:SF4">
    <property type="entry name" value="DNA-(APURINIC OR APYRIMIDINIC SITE) ENDONUCLEASE 2"/>
    <property type="match status" value="1"/>
</dbReference>
<feature type="active site" description="Proton donor/acceptor" evidence="9">
    <location>
        <position position="224"/>
    </location>
</feature>
<dbReference type="PROSITE" id="PS51435">
    <property type="entry name" value="AP_NUCLEASE_F1_4"/>
    <property type="match status" value="1"/>
</dbReference>
<feature type="site" description="Transition state stabilizer" evidence="11">
    <location>
        <position position="226"/>
    </location>
</feature>
<dbReference type="PROSITE" id="PS51999">
    <property type="entry name" value="ZF_GRF"/>
    <property type="match status" value="1"/>
</dbReference>
<dbReference type="EMBL" id="GG663748">
    <property type="protein sequence ID" value="EEH52492.1"/>
    <property type="molecule type" value="Genomic_DNA"/>
</dbReference>
<feature type="site" description="Important for catalytic activity" evidence="11">
    <location>
        <position position="327"/>
    </location>
</feature>
<feature type="non-terminal residue" evidence="15">
    <location>
        <position position="1"/>
    </location>
</feature>
<gene>
    <name evidence="15" type="ORF">MICPUCDRAFT_70930</name>
</gene>
<evidence type="ECO:0000313" key="15">
    <source>
        <dbReference type="EMBL" id="EEH52492.1"/>
    </source>
</evidence>
<feature type="binding site" evidence="10">
    <location>
        <position position="224"/>
    </location>
    <ligand>
        <name>Mg(2+)</name>
        <dbReference type="ChEBI" id="CHEBI:18420"/>
        <label>1</label>
    </ligand>
</feature>
<keyword evidence="10" id="KW-0464">Manganese</keyword>
<dbReference type="GeneID" id="9688989"/>
<keyword evidence="3 10" id="KW-0479">Metal-binding</keyword>
<organism evidence="16">
    <name type="scientific">Micromonas pusilla (strain CCMP1545)</name>
    <name type="common">Picoplanktonic green alga</name>
    <dbReference type="NCBI Taxonomy" id="564608"/>
    <lineage>
        <taxon>Eukaryota</taxon>
        <taxon>Viridiplantae</taxon>
        <taxon>Chlorophyta</taxon>
        <taxon>Mamiellophyceae</taxon>
        <taxon>Mamiellales</taxon>
        <taxon>Mamiellaceae</taxon>
        <taxon>Micromonas</taxon>
    </lineage>
</organism>
<evidence type="ECO:0000256" key="12">
    <source>
        <dbReference type="PROSITE-ProRule" id="PRU01343"/>
    </source>
</evidence>
<evidence type="ECO:0000256" key="10">
    <source>
        <dbReference type="PIRSR" id="PIRSR604808-2"/>
    </source>
</evidence>
<evidence type="ECO:0000256" key="1">
    <source>
        <dbReference type="ARBA" id="ARBA00007092"/>
    </source>
</evidence>
<evidence type="ECO:0000256" key="8">
    <source>
        <dbReference type="ARBA" id="ARBA00023242"/>
    </source>
</evidence>
<dbReference type="GO" id="GO:0008270">
    <property type="term" value="F:zinc ion binding"/>
    <property type="evidence" value="ECO:0007669"/>
    <property type="project" value="UniProtKB-KW"/>
</dbReference>
<keyword evidence="6" id="KW-0862">Zinc</keyword>
<dbReference type="GO" id="GO:0008081">
    <property type="term" value="F:phosphoric diester hydrolase activity"/>
    <property type="evidence" value="ECO:0007669"/>
    <property type="project" value="TreeGrafter"/>
</dbReference>
<feature type="binding site" evidence="10">
    <location>
        <position position="65"/>
    </location>
    <ligand>
        <name>Mg(2+)</name>
        <dbReference type="ChEBI" id="CHEBI:18420"/>
        <label>1</label>
    </ligand>
</feature>
<protein>
    <recommendedName>
        <fullName evidence="2">DNA-(apurinic or apyrimidinic site) endonuclease 2</fullName>
    </recommendedName>
</protein>
<keyword evidence="7 10" id="KW-0460">Magnesium</keyword>
<evidence type="ECO:0000256" key="11">
    <source>
        <dbReference type="PIRSR" id="PIRSR604808-3"/>
    </source>
</evidence>
<evidence type="ECO:0000256" key="4">
    <source>
        <dbReference type="ARBA" id="ARBA00022771"/>
    </source>
</evidence>
<feature type="region of interest" description="Disordered" evidence="13">
    <location>
        <begin position="409"/>
        <end position="503"/>
    </location>
</feature>
<feature type="compositionally biased region" description="Low complexity" evidence="13">
    <location>
        <begin position="419"/>
        <end position="429"/>
    </location>
</feature>
<feature type="domain" description="GRF-type" evidence="14">
    <location>
        <begin position="523"/>
        <end position="573"/>
    </location>
</feature>
<sequence>LGDVVVSWNVGLRGLRPLCDANRGAATAPPDAHGVSRPLGFGSAANLLASLGSRADNIRVVCLQETKLGGGGASEPRAALDARLACPDGWDSVHAVTRDPKKAAGYAGVATYWRRADTAVVAAEVGVTGVNADGERGGVGCYGAMRELFTRARAAELDAEGRCVLVDFGGFVLVNVYVPATTGGSGSEDVDIARDAFKRDFLLAVETRVDALVDAGRRVVACGDWNVARGTMDAAAARTSTGTTGSKLGSSSAAREREFVRACPHRAWLDRQLQRDDGGGDDDDADGGGRRRPRLIDARRYPKTSDAFTCWHVASGAQLTNYGARIDAFYVDEATHARVHRVGIAREHPGSDHAPVFLAFDRGGDGDFELFKAIDAAGDVGPPAIASSVALRRNGGTQRTLKDGFKAIDASSGGGVGGRMPAAMATATPAGGGGAQLSNAGQGGAKRKRPAAGADSNSIRAFFEPKPPPAPPRDRNEPSSARAASVVHGVDAPGPPPAATPTAADDTVNAWKRIHDRMAPPKCRGHGETCKVRSVKKKESANFGRTFFCCPRPAGARGNKDADCGFFQWAAGR</sequence>
<evidence type="ECO:0000256" key="9">
    <source>
        <dbReference type="PIRSR" id="PIRSR604808-1"/>
    </source>
</evidence>
<dbReference type="PANTHER" id="PTHR22748">
    <property type="entry name" value="AP ENDONUCLEASE"/>
    <property type="match status" value="1"/>
</dbReference>
<keyword evidence="4 12" id="KW-0863">Zinc-finger</keyword>
<feature type="binding site" evidence="10">
    <location>
        <position position="226"/>
    </location>
    <ligand>
        <name>Mg(2+)</name>
        <dbReference type="ChEBI" id="CHEBI:18420"/>
        <label>1</label>
    </ligand>
</feature>
<evidence type="ECO:0000259" key="14">
    <source>
        <dbReference type="PROSITE" id="PS51999"/>
    </source>
</evidence>
<evidence type="ECO:0000313" key="16">
    <source>
        <dbReference type="Proteomes" id="UP000001876"/>
    </source>
</evidence>
<comment type="cofactor">
    <cofactor evidence="10">
        <name>Mg(2+)</name>
        <dbReference type="ChEBI" id="CHEBI:18420"/>
    </cofactor>
    <cofactor evidence="10">
        <name>Mn(2+)</name>
        <dbReference type="ChEBI" id="CHEBI:29035"/>
    </cofactor>
    <text evidence="10">Probably binds two magnesium or manganese ions per subunit.</text>
</comment>
<feature type="site" description="Interaction with DNA substrate" evidence="11">
    <location>
        <position position="353"/>
    </location>
</feature>
<dbReference type="STRING" id="564608.C1N5G1"/>
<dbReference type="OMA" id="SFWICPR"/>
<dbReference type="KEGG" id="mpp:MICPUCDRAFT_70930"/>
<keyword evidence="5" id="KW-0378">Hydrolase</keyword>
<keyword evidence="8" id="KW-0539">Nucleus</keyword>
<dbReference type="RefSeq" id="XP_003063356.1">
    <property type="nucleotide sequence ID" value="XM_003063310.1"/>
</dbReference>
<dbReference type="Proteomes" id="UP000001876">
    <property type="component" value="Unassembled WGS sequence"/>
</dbReference>
<evidence type="ECO:0000256" key="5">
    <source>
        <dbReference type="ARBA" id="ARBA00022801"/>
    </source>
</evidence>
<reference evidence="15 16" key="1">
    <citation type="journal article" date="2009" name="Science">
        <title>Green evolution and dynamic adaptations revealed by genomes of the marine picoeukaryotes Micromonas.</title>
        <authorList>
            <person name="Worden A.Z."/>
            <person name="Lee J.H."/>
            <person name="Mock T."/>
            <person name="Rouze P."/>
            <person name="Simmons M.P."/>
            <person name="Aerts A.L."/>
            <person name="Allen A.E."/>
            <person name="Cuvelier M.L."/>
            <person name="Derelle E."/>
            <person name="Everett M.V."/>
            <person name="Foulon E."/>
            <person name="Grimwood J."/>
            <person name="Gundlach H."/>
            <person name="Henrissat B."/>
            <person name="Napoli C."/>
            <person name="McDonald S.M."/>
            <person name="Parker M.S."/>
            <person name="Rombauts S."/>
            <person name="Salamov A."/>
            <person name="Von Dassow P."/>
            <person name="Badger J.H."/>
            <person name="Coutinho P.M."/>
            <person name="Demir E."/>
            <person name="Dubchak I."/>
            <person name="Gentemann C."/>
            <person name="Eikrem W."/>
            <person name="Gready J.E."/>
            <person name="John U."/>
            <person name="Lanier W."/>
            <person name="Lindquist E.A."/>
            <person name="Lucas S."/>
            <person name="Mayer K.F."/>
            <person name="Moreau H."/>
            <person name="Not F."/>
            <person name="Otillar R."/>
            <person name="Panaud O."/>
            <person name="Pangilinan J."/>
            <person name="Paulsen I."/>
            <person name="Piegu B."/>
            <person name="Poliakov A."/>
            <person name="Robbens S."/>
            <person name="Schmutz J."/>
            <person name="Toulza E."/>
            <person name="Wyss T."/>
            <person name="Zelensky A."/>
            <person name="Zhou K."/>
            <person name="Armbrust E.V."/>
            <person name="Bhattacharya D."/>
            <person name="Goodenough U.W."/>
            <person name="Van de Peer Y."/>
            <person name="Grigoriev I.V."/>
        </authorList>
    </citation>
    <scope>NUCLEOTIDE SEQUENCE [LARGE SCALE GENOMIC DNA]</scope>
    <source>
        <strain evidence="15 16">CCMP1545</strain>
    </source>
</reference>
<evidence type="ECO:0000256" key="3">
    <source>
        <dbReference type="ARBA" id="ARBA00022723"/>
    </source>
</evidence>
<feature type="binding site" evidence="10">
    <location>
        <position position="352"/>
    </location>
    <ligand>
        <name>Mg(2+)</name>
        <dbReference type="ChEBI" id="CHEBI:18420"/>
        <label>1</label>
    </ligand>
</feature>
<dbReference type="eggNOG" id="KOG1294">
    <property type="taxonomic scope" value="Eukaryota"/>
</dbReference>
<comment type="similarity">
    <text evidence="1">Belongs to the DNA repair enzymes AP/ExoA family.</text>
</comment>
<evidence type="ECO:0000256" key="7">
    <source>
        <dbReference type="ARBA" id="ARBA00022842"/>
    </source>
</evidence>
<feature type="binding site" evidence="10">
    <location>
        <position position="353"/>
    </location>
    <ligand>
        <name>Mg(2+)</name>
        <dbReference type="ChEBI" id="CHEBI:18420"/>
        <label>1</label>
    </ligand>
</feature>
<dbReference type="Gene3D" id="3.60.10.10">
    <property type="entry name" value="Endonuclease/exonuclease/phosphatase"/>
    <property type="match status" value="1"/>
</dbReference>
<keyword evidence="16" id="KW-1185">Reference proteome</keyword>
<dbReference type="Pfam" id="PF06839">
    <property type="entry name" value="Zn_ribbon_GRF"/>
    <property type="match status" value="1"/>
</dbReference>
<dbReference type="InterPro" id="IPR005135">
    <property type="entry name" value="Endo/exonuclease/phosphatase"/>
</dbReference>
<feature type="active site" evidence="9">
    <location>
        <position position="177"/>
    </location>
</feature>
<dbReference type="GO" id="GO:0008311">
    <property type="term" value="F:double-stranded DNA 3'-5' DNA exonuclease activity"/>
    <property type="evidence" value="ECO:0007669"/>
    <property type="project" value="TreeGrafter"/>
</dbReference>
<accession>C1N5G1</accession>
<dbReference type="OrthoDB" id="391817at2759"/>
<proteinExistence type="inferred from homology"/>
<dbReference type="GO" id="GO:0005634">
    <property type="term" value="C:nucleus"/>
    <property type="evidence" value="ECO:0007669"/>
    <property type="project" value="TreeGrafter"/>
</dbReference>
<dbReference type="Pfam" id="PF03372">
    <property type="entry name" value="Exo_endo_phos"/>
    <property type="match status" value="1"/>
</dbReference>